<proteinExistence type="predicted"/>
<dbReference type="EMBL" id="JAYMYQ010000004">
    <property type="protein sequence ID" value="KAK7340649.1"/>
    <property type="molecule type" value="Genomic_DNA"/>
</dbReference>
<name>A0AAN9LR84_CANGL</name>
<keyword evidence="2" id="KW-1185">Reference proteome</keyword>
<protein>
    <submittedName>
        <fullName evidence="1">Uncharacterized protein</fullName>
    </submittedName>
</protein>
<accession>A0AAN9LR84</accession>
<evidence type="ECO:0000313" key="2">
    <source>
        <dbReference type="Proteomes" id="UP001367508"/>
    </source>
</evidence>
<sequence>MGKHGSNKPNQEGISAQNKIRSLSFGCYIPETKRKPQENAFLDLVSYYGNLPGAGMSNFVLVFDHNLRKQGEMEDGIKPRSSTCLSLPLLIWLIDPTLTACLILVIKAHSWSTDNKPMDYKLLRPAQGLIAIFDLIASRQISIRQGLGVRVLNSERCPSWITEPIIKANLCYPRVYHHDRFFGLYRPSYLLLVHLSYGGTCHLSRFKGQQPFCLLRSQFYALDRSVCEADQELCLKLRKQQPNSNFRSVESFDSGLQQCFDNLCFLFG</sequence>
<gene>
    <name evidence="1" type="ORF">VNO77_21358</name>
</gene>
<reference evidence="1 2" key="1">
    <citation type="submission" date="2024-01" db="EMBL/GenBank/DDBJ databases">
        <title>The genomes of 5 underutilized Papilionoideae crops provide insights into root nodulation and disease resistanc.</title>
        <authorList>
            <person name="Jiang F."/>
        </authorList>
    </citation>
    <scope>NUCLEOTIDE SEQUENCE [LARGE SCALE GENOMIC DNA]</scope>
    <source>
        <strain evidence="1">LVBAO_FW01</strain>
        <tissue evidence="1">Leaves</tissue>
    </source>
</reference>
<organism evidence="1 2">
    <name type="scientific">Canavalia gladiata</name>
    <name type="common">Sword bean</name>
    <name type="synonym">Dolichos gladiatus</name>
    <dbReference type="NCBI Taxonomy" id="3824"/>
    <lineage>
        <taxon>Eukaryota</taxon>
        <taxon>Viridiplantae</taxon>
        <taxon>Streptophyta</taxon>
        <taxon>Embryophyta</taxon>
        <taxon>Tracheophyta</taxon>
        <taxon>Spermatophyta</taxon>
        <taxon>Magnoliopsida</taxon>
        <taxon>eudicotyledons</taxon>
        <taxon>Gunneridae</taxon>
        <taxon>Pentapetalae</taxon>
        <taxon>rosids</taxon>
        <taxon>fabids</taxon>
        <taxon>Fabales</taxon>
        <taxon>Fabaceae</taxon>
        <taxon>Papilionoideae</taxon>
        <taxon>50 kb inversion clade</taxon>
        <taxon>NPAAA clade</taxon>
        <taxon>indigoferoid/millettioid clade</taxon>
        <taxon>Phaseoleae</taxon>
        <taxon>Canavalia</taxon>
    </lineage>
</organism>
<evidence type="ECO:0000313" key="1">
    <source>
        <dbReference type="EMBL" id="KAK7340649.1"/>
    </source>
</evidence>
<comment type="caution">
    <text evidence="1">The sequence shown here is derived from an EMBL/GenBank/DDBJ whole genome shotgun (WGS) entry which is preliminary data.</text>
</comment>
<dbReference type="AlphaFoldDB" id="A0AAN9LR84"/>
<dbReference type="Proteomes" id="UP001367508">
    <property type="component" value="Unassembled WGS sequence"/>
</dbReference>